<dbReference type="InterPro" id="IPR001623">
    <property type="entry name" value="DnaJ_domain"/>
</dbReference>
<comment type="caution">
    <text evidence="4">The sequence shown here is derived from an EMBL/GenBank/DDBJ whole genome shotgun (WGS) entry which is preliminary data.</text>
</comment>
<dbReference type="Gene3D" id="2.60.260.20">
    <property type="entry name" value="Urease metallochaperone UreE, N-terminal domain"/>
    <property type="match status" value="1"/>
</dbReference>
<evidence type="ECO:0000256" key="2">
    <source>
        <dbReference type="SAM" id="MobiDB-lite"/>
    </source>
</evidence>
<evidence type="ECO:0000313" key="4">
    <source>
        <dbReference type="EMBL" id="PSB38754.1"/>
    </source>
</evidence>
<dbReference type="SUPFAM" id="SSF49493">
    <property type="entry name" value="HSP40/DnaJ peptide-binding domain"/>
    <property type="match status" value="1"/>
</dbReference>
<gene>
    <name evidence="4" type="ORF">C7B81_04165</name>
</gene>
<protein>
    <submittedName>
        <fullName evidence="4">Molecular chaperone DnaJ</fullName>
    </submittedName>
</protein>
<keyword evidence="5" id="KW-1185">Reference proteome</keyword>
<reference evidence="4 5" key="1">
    <citation type="submission" date="2018-03" db="EMBL/GenBank/DDBJ databases">
        <title>The ancient ancestry and fast evolution of plastids.</title>
        <authorList>
            <person name="Moore K.R."/>
            <person name="Magnabosco C."/>
            <person name="Momper L."/>
            <person name="Gold D.A."/>
            <person name="Bosak T."/>
            <person name="Fournier G.P."/>
        </authorList>
    </citation>
    <scope>NUCLEOTIDE SEQUENCE [LARGE SCALE GENOMIC DNA]</scope>
    <source>
        <strain evidence="4 5">CCALA 015</strain>
    </source>
</reference>
<dbReference type="PANTHER" id="PTHR43096">
    <property type="entry name" value="DNAJ HOMOLOG 1, MITOCHONDRIAL-RELATED"/>
    <property type="match status" value="1"/>
</dbReference>
<dbReference type="InterPro" id="IPR002939">
    <property type="entry name" value="DnaJ_C"/>
</dbReference>
<dbReference type="PANTHER" id="PTHR43096:SF52">
    <property type="entry name" value="DNAJ HOMOLOG 1, MITOCHONDRIAL-RELATED"/>
    <property type="match status" value="1"/>
</dbReference>
<dbReference type="InterPro" id="IPR008971">
    <property type="entry name" value="HSP40/DnaJ_pept-bd"/>
</dbReference>
<dbReference type="RefSeq" id="WP_106220028.1">
    <property type="nucleotide sequence ID" value="NZ_PVWP01000002.1"/>
</dbReference>
<dbReference type="EMBL" id="PVWP01000002">
    <property type="protein sequence ID" value="PSB38754.1"/>
    <property type="molecule type" value="Genomic_DNA"/>
</dbReference>
<name>A0ABX5FBV7_9CHRO</name>
<dbReference type="SMART" id="SM00271">
    <property type="entry name" value="DnaJ"/>
    <property type="match status" value="1"/>
</dbReference>
<dbReference type="SUPFAM" id="SSF46565">
    <property type="entry name" value="Chaperone J-domain"/>
    <property type="match status" value="1"/>
</dbReference>
<feature type="compositionally biased region" description="Acidic residues" evidence="2">
    <location>
        <begin position="118"/>
        <end position="127"/>
    </location>
</feature>
<evidence type="ECO:0000313" key="5">
    <source>
        <dbReference type="Proteomes" id="UP000238218"/>
    </source>
</evidence>
<dbReference type="CDD" id="cd06257">
    <property type="entry name" value="DnaJ"/>
    <property type="match status" value="1"/>
</dbReference>
<feature type="region of interest" description="Disordered" evidence="2">
    <location>
        <begin position="114"/>
        <end position="142"/>
    </location>
</feature>
<dbReference type="Pfam" id="PF00226">
    <property type="entry name" value="DnaJ"/>
    <property type="match status" value="1"/>
</dbReference>
<dbReference type="Proteomes" id="UP000238218">
    <property type="component" value="Unassembled WGS sequence"/>
</dbReference>
<dbReference type="PRINTS" id="PR00625">
    <property type="entry name" value="JDOMAIN"/>
</dbReference>
<dbReference type="Gene3D" id="1.10.287.110">
    <property type="entry name" value="DnaJ domain"/>
    <property type="match status" value="1"/>
</dbReference>
<dbReference type="PROSITE" id="PS50076">
    <property type="entry name" value="DNAJ_2"/>
    <property type="match status" value="1"/>
</dbReference>
<sequence>MSQSPTSDPAATAARDHWEVLGLVPGADAASIKRAFRQQARRWHPDLNGNDPVAEARFKRVNEAYAVLSDPVRRRAWEAGEGQDSAGLDADPFASGFPRFEDYLAELFGQDRRRPRDWDEDPVEEEPPAAGEVATAPAAPPPVMAATDEETLVSLAPEQALSGQRLELELRDGTVVEVWTPPLAGDGWRLRLAGVAPGGADHFLQLRVRTAEGLRIDGLRVLYQLDLHPADAALGCQAVVPTLEGPVRLRVPPGSSSGRLLRLRQRGQRLGEQRGDQLVEVRIVVPERPTEAEEALFRRLRELDREQNGPRDGD</sequence>
<feature type="compositionally biased region" description="Low complexity" evidence="2">
    <location>
        <begin position="128"/>
        <end position="137"/>
    </location>
</feature>
<dbReference type="Pfam" id="PF01556">
    <property type="entry name" value="DnaJ_C"/>
    <property type="match status" value="1"/>
</dbReference>
<feature type="domain" description="J" evidence="3">
    <location>
        <begin position="16"/>
        <end position="81"/>
    </location>
</feature>
<evidence type="ECO:0000259" key="3">
    <source>
        <dbReference type="PROSITE" id="PS50076"/>
    </source>
</evidence>
<keyword evidence="1" id="KW-0143">Chaperone</keyword>
<proteinExistence type="predicted"/>
<dbReference type="InterPro" id="IPR036869">
    <property type="entry name" value="J_dom_sf"/>
</dbReference>
<accession>A0ABX5FBV7</accession>
<organism evidence="4 5">
    <name type="scientific">Aphanothece cf. minutissima CCALA 015</name>
    <dbReference type="NCBI Taxonomy" id="2107695"/>
    <lineage>
        <taxon>Bacteria</taxon>
        <taxon>Bacillati</taxon>
        <taxon>Cyanobacteriota</taxon>
        <taxon>Cyanophyceae</taxon>
        <taxon>Oscillatoriophycideae</taxon>
        <taxon>Chroococcales</taxon>
        <taxon>Aphanothecaceae</taxon>
        <taxon>Aphanothece</taxon>
    </lineage>
</organism>
<evidence type="ECO:0000256" key="1">
    <source>
        <dbReference type="ARBA" id="ARBA00023186"/>
    </source>
</evidence>